<feature type="compositionally biased region" description="Polar residues" evidence="1">
    <location>
        <begin position="1"/>
        <end position="10"/>
    </location>
</feature>
<reference evidence="2 3" key="1">
    <citation type="submission" date="2015-02" db="EMBL/GenBank/DDBJ databases">
        <title>Single cell genomics of a rare environmental alphaproteobacterium provides unique insights into Rickettsiaceae evolution.</title>
        <authorList>
            <person name="Martijn J."/>
            <person name="Schulz F."/>
            <person name="Zaremba-Niedzwiedzka K."/>
            <person name="Viklund J."/>
            <person name="Stepanauskas R."/>
            <person name="Andersson S.G.E."/>
            <person name="Horn M."/>
            <person name="Guy L."/>
            <person name="Ettema T.J.G."/>
        </authorList>
    </citation>
    <scope>NUCLEOTIDE SEQUENCE [LARGE SCALE GENOMIC DNA]</scope>
    <source>
        <strain evidence="2 3">SCGC AAA041-L04</strain>
    </source>
</reference>
<protein>
    <submittedName>
        <fullName evidence="2">Uncharacterized protein</fullName>
    </submittedName>
</protein>
<keyword evidence="3" id="KW-1185">Reference proteome</keyword>
<proteinExistence type="predicted"/>
<evidence type="ECO:0000313" key="3">
    <source>
        <dbReference type="Proteomes" id="UP000033358"/>
    </source>
</evidence>
<accession>A0A0F5MPX5</accession>
<organism evidence="2 3">
    <name type="scientific">Candidatus Arcanibacter lacustris</name>
    <dbReference type="NCBI Taxonomy" id="1607817"/>
    <lineage>
        <taxon>Bacteria</taxon>
        <taxon>Pseudomonadati</taxon>
        <taxon>Pseudomonadota</taxon>
        <taxon>Alphaproteobacteria</taxon>
        <taxon>Rickettsiales</taxon>
        <taxon>Candidatus Arcanibacter</taxon>
    </lineage>
</organism>
<feature type="compositionally biased region" description="Low complexity" evidence="1">
    <location>
        <begin position="11"/>
        <end position="29"/>
    </location>
</feature>
<evidence type="ECO:0000256" key="1">
    <source>
        <dbReference type="SAM" id="MobiDB-lite"/>
    </source>
</evidence>
<dbReference type="AlphaFoldDB" id="A0A0F5MPX5"/>
<sequence length="67" mass="7305">MVTDENQQETSVVDSAPVADVDADSSNSLNDVAEFIQEEEEKMEEEIMEDSTSTTGECNSDDCPAEL</sequence>
<feature type="region of interest" description="Disordered" evidence="1">
    <location>
        <begin position="1"/>
        <end position="29"/>
    </location>
</feature>
<gene>
    <name evidence="2" type="ORF">SZ25_00075</name>
</gene>
<name>A0A0F5MPX5_9RICK</name>
<dbReference type="EMBL" id="JYHA01000019">
    <property type="protein sequence ID" value="KKB96825.1"/>
    <property type="molecule type" value="Genomic_DNA"/>
</dbReference>
<dbReference type="Proteomes" id="UP000033358">
    <property type="component" value="Unassembled WGS sequence"/>
</dbReference>
<comment type="caution">
    <text evidence="2">The sequence shown here is derived from an EMBL/GenBank/DDBJ whole genome shotgun (WGS) entry which is preliminary data.</text>
</comment>
<feature type="region of interest" description="Disordered" evidence="1">
    <location>
        <begin position="41"/>
        <end position="67"/>
    </location>
</feature>
<evidence type="ECO:0000313" key="2">
    <source>
        <dbReference type="EMBL" id="KKB96825.1"/>
    </source>
</evidence>